<accession>A0A2N8SS83</accession>
<reference evidence="1 2" key="1">
    <citation type="submission" date="2018-01" db="EMBL/GenBank/DDBJ databases">
        <title>Denitrification phenotypes of diverse strains of Pseudomonas stutzeri.</title>
        <authorList>
            <person name="Milligan D.A."/>
            <person name="Bergaust L."/>
            <person name="Bakken L.R."/>
            <person name="Frostegard A."/>
        </authorList>
    </citation>
    <scope>NUCLEOTIDE SEQUENCE [LARGE SCALE GENOMIC DNA]</scope>
    <source>
        <strain evidence="1 2">28a3</strain>
    </source>
</reference>
<sequence length="63" mass="6610">MLKYLIDAKAERASTGVSRTAGMNGSETGQAGADRASTRLTGHFVVVRKGLAFQNRSGLSRGV</sequence>
<evidence type="ECO:0000313" key="1">
    <source>
        <dbReference type="EMBL" id="PNG05356.1"/>
    </source>
</evidence>
<organism evidence="1 2">
    <name type="scientific">Stutzerimonas stutzeri</name>
    <name type="common">Pseudomonas stutzeri</name>
    <dbReference type="NCBI Taxonomy" id="316"/>
    <lineage>
        <taxon>Bacteria</taxon>
        <taxon>Pseudomonadati</taxon>
        <taxon>Pseudomonadota</taxon>
        <taxon>Gammaproteobacteria</taxon>
        <taxon>Pseudomonadales</taxon>
        <taxon>Pseudomonadaceae</taxon>
        <taxon>Stutzerimonas</taxon>
    </lineage>
</organism>
<name>A0A2N8SS83_STUST</name>
<proteinExistence type="predicted"/>
<gene>
    <name evidence="1" type="ORF">CXL00_11565</name>
</gene>
<evidence type="ECO:0000313" key="2">
    <source>
        <dbReference type="Proteomes" id="UP000235897"/>
    </source>
</evidence>
<dbReference type="AlphaFoldDB" id="A0A2N8SS83"/>
<dbReference type="EMBL" id="POUW01000004">
    <property type="protein sequence ID" value="PNG05356.1"/>
    <property type="molecule type" value="Genomic_DNA"/>
</dbReference>
<dbReference type="Proteomes" id="UP000235897">
    <property type="component" value="Unassembled WGS sequence"/>
</dbReference>
<comment type="caution">
    <text evidence="1">The sequence shown here is derived from an EMBL/GenBank/DDBJ whole genome shotgun (WGS) entry which is preliminary data.</text>
</comment>
<protein>
    <submittedName>
        <fullName evidence="1">Uncharacterized protein</fullName>
    </submittedName>
</protein>